<feature type="domain" description="Multidrug resistance protein MdtA-like alpha-helical hairpin" evidence="6">
    <location>
        <begin position="100"/>
        <end position="169"/>
    </location>
</feature>
<name>A0A7X1PMD4_9PSED</name>
<evidence type="ECO:0000256" key="4">
    <source>
        <dbReference type="ARBA" id="ARBA00023054"/>
    </source>
</evidence>
<dbReference type="InterPro" id="IPR058624">
    <property type="entry name" value="MdtA-like_HH"/>
</dbReference>
<dbReference type="Gene3D" id="2.40.420.20">
    <property type="match status" value="1"/>
</dbReference>
<dbReference type="Gene3D" id="2.40.30.170">
    <property type="match status" value="1"/>
</dbReference>
<evidence type="ECO:0000259" key="9">
    <source>
        <dbReference type="Pfam" id="PF25967"/>
    </source>
</evidence>
<evidence type="ECO:0000256" key="1">
    <source>
        <dbReference type="ARBA" id="ARBA00004519"/>
    </source>
</evidence>
<evidence type="ECO:0000313" key="10">
    <source>
        <dbReference type="EMBL" id="MQA54605.1"/>
    </source>
</evidence>
<proteinExistence type="inferred from homology"/>
<evidence type="ECO:0000256" key="3">
    <source>
        <dbReference type="ARBA" id="ARBA00022448"/>
    </source>
</evidence>
<evidence type="ECO:0000256" key="2">
    <source>
        <dbReference type="ARBA" id="ARBA00009477"/>
    </source>
</evidence>
<dbReference type="NCBIfam" id="TIGR01730">
    <property type="entry name" value="RND_mfp"/>
    <property type="match status" value="1"/>
</dbReference>
<dbReference type="InterPro" id="IPR058627">
    <property type="entry name" value="MdtA-like_C"/>
</dbReference>
<evidence type="ECO:0000313" key="11">
    <source>
        <dbReference type="Proteomes" id="UP000486534"/>
    </source>
</evidence>
<comment type="caution">
    <text evidence="10">The sequence shown here is derived from an EMBL/GenBank/DDBJ whole genome shotgun (WGS) entry which is preliminary data.</text>
</comment>
<dbReference type="PANTHER" id="PTHR30158">
    <property type="entry name" value="ACRA/E-RELATED COMPONENT OF DRUG EFFLUX TRANSPORTER"/>
    <property type="match status" value="1"/>
</dbReference>
<dbReference type="RefSeq" id="WP_152898030.1">
    <property type="nucleotide sequence ID" value="NZ_WHUV01000002.1"/>
</dbReference>
<dbReference type="FunFam" id="2.40.420.20:FF:000001">
    <property type="entry name" value="Efflux RND transporter periplasmic adaptor subunit"/>
    <property type="match status" value="1"/>
</dbReference>
<dbReference type="InterPro" id="IPR058626">
    <property type="entry name" value="MdtA-like_b-barrel"/>
</dbReference>
<keyword evidence="4" id="KW-0175">Coiled coil</keyword>
<gene>
    <name evidence="10" type="ORF">GDH07_14910</name>
</gene>
<feature type="signal peptide" evidence="5">
    <location>
        <begin position="1"/>
        <end position="22"/>
    </location>
</feature>
<keyword evidence="3" id="KW-0813">Transport</keyword>
<dbReference type="SUPFAM" id="SSF111369">
    <property type="entry name" value="HlyD-like secretion proteins"/>
    <property type="match status" value="1"/>
</dbReference>
<feature type="domain" description="Multidrug resistance protein MdtA-like barrel-sandwich hybrid" evidence="7">
    <location>
        <begin position="59"/>
        <end position="202"/>
    </location>
</feature>
<dbReference type="PANTHER" id="PTHR30158:SF3">
    <property type="entry name" value="MULTIDRUG EFFLUX PUMP SUBUNIT ACRA-RELATED"/>
    <property type="match status" value="1"/>
</dbReference>
<evidence type="ECO:0000259" key="6">
    <source>
        <dbReference type="Pfam" id="PF25876"/>
    </source>
</evidence>
<feature type="domain" description="Multidrug resistance protein MdtA-like C-terminal permuted SH3" evidence="9">
    <location>
        <begin position="302"/>
        <end position="361"/>
    </location>
</feature>
<dbReference type="InterPro" id="IPR058625">
    <property type="entry name" value="MdtA-like_BSH"/>
</dbReference>
<keyword evidence="5" id="KW-0732">Signal</keyword>
<feature type="chain" id="PRO_5030921792" evidence="5">
    <location>
        <begin position="23"/>
        <end position="384"/>
    </location>
</feature>
<dbReference type="Pfam" id="PF25967">
    <property type="entry name" value="RND-MFP_C"/>
    <property type="match status" value="1"/>
</dbReference>
<dbReference type="EMBL" id="WHUV01000002">
    <property type="protein sequence ID" value="MQA54605.1"/>
    <property type="molecule type" value="Genomic_DNA"/>
</dbReference>
<organism evidence="10 11">
    <name type="scientific">Pseudomonas piscis</name>
    <dbReference type="NCBI Taxonomy" id="2614538"/>
    <lineage>
        <taxon>Bacteria</taxon>
        <taxon>Pseudomonadati</taxon>
        <taxon>Pseudomonadota</taxon>
        <taxon>Gammaproteobacteria</taxon>
        <taxon>Pseudomonadales</taxon>
        <taxon>Pseudomonadaceae</taxon>
        <taxon>Pseudomonas</taxon>
    </lineage>
</organism>
<dbReference type="Pfam" id="PF25876">
    <property type="entry name" value="HH_MFP_RND"/>
    <property type="match status" value="1"/>
</dbReference>
<dbReference type="GO" id="GO:0046677">
    <property type="term" value="P:response to antibiotic"/>
    <property type="evidence" value="ECO:0007669"/>
    <property type="project" value="TreeGrafter"/>
</dbReference>
<dbReference type="Pfam" id="PF25917">
    <property type="entry name" value="BSH_RND"/>
    <property type="match status" value="1"/>
</dbReference>
<dbReference type="GO" id="GO:0022857">
    <property type="term" value="F:transmembrane transporter activity"/>
    <property type="evidence" value="ECO:0007669"/>
    <property type="project" value="InterPro"/>
</dbReference>
<evidence type="ECO:0000259" key="8">
    <source>
        <dbReference type="Pfam" id="PF25944"/>
    </source>
</evidence>
<dbReference type="Proteomes" id="UP000486534">
    <property type="component" value="Unassembled WGS sequence"/>
</dbReference>
<sequence>MSNKLFAPLCLLVMAATLSACGQSGSEQKPAPAKVRTEIVRSQALSITSELSGRIAAPRIAEVRARVAGVVLQRTFREGSDVKQGDVLFRIDPAPFKADLDSAVASLRKAEATAFQARLQEQRYSRLIADQAISGQEYDNARSAARQADAEVAANQAAVQRARLNLGYATVTAPISGRVGRALVTEGALVGQGESTPLALIQQLDPIHADLTQSTRELNDLRRALRAGQLQQVGKDQAKATLVQDDGSLYPLPGKLLFTDISVDPGTGQITLRSEFPNPELDLLPGSFVRVRLEQAVNRQGISVPQRAIQRDGAGIAQVLLVDAENRVVQHPVHLGGVQQDRWIVTDGLKPGDRIIVEGLQHARPGEQVEIDDAPLAHVQNPGQ</sequence>
<feature type="domain" description="Multidrug resistance protein MdtA-like beta-barrel" evidence="8">
    <location>
        <begin position="206"/>
        <end position="295"/>
    </location>
</feature>
<dbReference type="PROSITE" id="PS51257">
    <property type="entry name" value="PROKAR_LIPOPROTEIN"/>
    <property type="match status" value="1"/>
</dbReference>
<dbReference type="AlphaFoldDB" id="A0A7X1PMD4"/>
<dbReference type="InterPro" id="IPR006143">
    <property type="entry name" value="RND_pump_MFP"/>
</dbReference>
<dbReference type="Gene3D" id="1.10.287.470">
    <property type="entry name" value="Helix hairpin bin"/>
    <property type="match status" value="1"/>
</dbReference>
<evidence type="ECO:0000259" key="7">
    <source>
        <dbReference type="Pfam" id="PF25917"/>
    </source>
</evidence>
<dbReference type="Pfam" id="PF25944">
    <property type="entry name" value="Beta-barrel_RND"/>
    <property type="match status" value="1"/>
</dbReference>
<protein>
    <submittedName>
        <fullName evidence="10">Efflux RND transporter periplasmic adaptor subunit</fullName>
    </submittedName>
</protein>
<comment type="subcellular location">
    <subcellularLocation>
        <location evidence="1">Cell inner membrane</location>
        <topology evidence="1">Lipid-anchor</topology>
    </subcellularLocation>
</comment>
<dbReference type="GO" id="GO:0005886">
    <property type="term" value="C:plasma membrane"/>
    <property type="evidence" value="ECO:0007669"/>
    <property type="project" value="UniProtKB-SubCell"/>
</dbReference>
<comment type="similarity">
    <text evidence="2">Belongs to the membrane fusion protein (MFP) (TC 8.A.1) family.</text>
</comment>
<evidence type="ECO:0000256" key="5">
    <source>
        <dbReference type="SAM" id="SignalP"/>
    </source>
</evidence>
<dbReference type="Gene3D" id="2.40.50.100">
    <property type="match status" value="1"/>
</dbReference>
<accession>A0A7X1PMD4</accession>
<reference evidence="10 11" key="1">
    <citation type="submission" date="2019-10" db="EMBL/GenBank/DDBJ databases">
        <title>Pseudomonas dajingensis sp. nov., isolated from the profound head ulcers of farmed Murray cod (Maccullochella peelii peelii).</title>
        <authorList>
            <person name="Liu Y."/>
        </authorList>
    </citation>
    <scope>NUCLEOTIDE SEQUENCE [LARGE SCALE GENOMIC DNA]</scope>
    <source>
        <strain evidence="10 11">MC042</strain>
    </source>
</reference>